<feature type="transmembrane region" description="Helical" evidence="10">
    <location>
        <begin position="206"/>
        <end position="225"/>
    </location>
</feature>
<reference evidence="12" key="1">
    <citation type="submission" date="2021-02" db="EMBL/GenBank/DDBJ databases">
        <authorList>
            <person name="Nowell W R."/>
        </authorList>
    </citation>
    <scope>NUCLEOTIDE SEQUENCE</scope>
</reference>
<keyword evidence="5 10" id="KW-0276">Fatty acid metabolism</keyword>
<dbReference type="AlphaFoldDB" id="A0A813NI79"/>
<sequence>METLNHYNELWKETKENYSDPRTSDLFMMSSPLPTALICLGYFVFVAMGPTLMANRPAFNIRQILIVYNFAMVALSGYLFYEFLAAGWLNGYSLGCQPVDYSRSPDAMRMVRVCYLFYLSKFIELLDTVFFIMKKNFRQVSILHVIHHGIMPISWWFGIRFVAGGFGTFHSCINSFIHFLMYLYYGLAALGPSYQKYLFWKKSMTWMQMIQFILVMIHASQLFYIECNYPVLFAYWIFAYAIMFLLFFANFYVQSYSKTSSSTISKPKQAKSDRNSHKKDE</sequence>
<dbReference type="GO" id="GO:0009922">
    <property type="term" value="F:fatty acid elongase activity"/>
    <property type="evidence" value="ECO:0007669"/>
    <property type="project" value="UniProtKB-EC"/>
</dbReference>
<keyword evidence="9 10" id="KW-0275">Fatty acid biosynthesis</keyword>
<evidence type="ECO:0000256" key="5">
    <source>
        <dbReference type="ARBA" id="ARBA00022832"/>
    </source>
</evidence>
<evidence type="ECO:0000256" key="7">
    <source>
        <dbReference type="ARBA" id="ARBA00023098"/>
    </source>
</evidence>
<keyword evidence="6 10" id="KW-1133">Transmembrane helix</keyword>
<accession>A0A813NI79</accession>
<evidence type="ECO:0000256" key="1">
    <source>
        <dbReference type="ARBA" id="ARBA00004141"/>
    </source>
</evidence>
<keyword evidence="8 10" id="KW-0472">Membrane</keyword>
<proteinExistence type="inferred from homology"/>
<evidence type="ECO:0000256" key="9">
    <source>
        <dbReference type="ARBA" id="ARBA00023160"/>
    </source>
</evidence>
<dbReference type="Pfam" id="PF01151">
    <property type="entry name" value="ELO"/>
    <property type="match status" value="1"/>
</dbReference>
<dbReference type="InterPro" id="IPR002076">
    <property type="entry name" value="ELO_fam"/>
</dbReference>
<organism evidence="12 13">
    <name type="scientific">Adineta steineri</name>
    <dbReference type="NCBI Taxonomy" id="433720"/>
    <lineage>
        <taxon>Eukaryota</taxon>
        <taxon>Metazoa</taxon>
        <taxon>Spiralia</taxon>
        <taxon>Gnathifera</taxon>
        <taxon>Rotifera</taxon>
        <taxon>Eurotatoria</taxon>
        <taxon>Bdelloidea</taxon>
        <taxon>Adinetida</taxon>
        <taxon>Adinetidae</taxon>
        <taxon>Adineta</taxon>
    </lineage>
</organism>
<evidence type="ECO:0000313" key="12">
    <source>
        <dbReference type="EMBL" id="CAF0733879.1"/>
    </source>
</evidence>
<feature type="transmembrane region" description="Helical" evidence="10">
    <location>
        <begin position="145"/>
        <end position="163"/>
    </location>
</feature>
<keyword evidence="2 10" id="KW-0444">Lipid biosynthesis</keyword>
<dbReference type="GO" id="GO:0034626">
    <property type="term" value="P:fatty acid elongation, polyunsaturated fatty acid"/>
    <property type="evidence" value="ECO:0007669"/>
    <property type="project" value="TreeGrafter"/>
</dbReference>
<keyword evidence="7 10" id="KW-0443">Lipid metabolism</keyword>
<dbReference type="PANTHER" id="PTHR11157">
    <property type="entry name" value="FATTY ACID ACYL TRANSFERASE-RELATED"/>
    <property type="match status" value="1"/>
</dbReference>
<dbReference type="Proteomes" id="UP000663891">
    <property type="component" value="Unassembled WGS sequence"/>
</dbReference>
<evidence type="ECO:0000313" key="13">
    <source>
        <dbReference type="Proteomes" id="UP000663891"/>
    </source>
</evidence>
<dbReference type="GO" id="GO:0019367">
    <property type="term" value="P:fatty acid elongation, saturated fatty acid"/>
    <property type="evidence" value="ECO:0007669"/>
    <property type="project" value="TreeGrafter"/>
</dbReference>
<comment type="similarity">
    <text evidence="10">Belongs to the ELO family.</text>
</comment>
<evidence type="ECO:0000256" key="11">
    <source>
        <dbReference type="SAM" id="MobiDB-lite"/>
    </source>
</evidence>
<evidence type="ECO:0000256" key="3">
    <source>
        <dbReference type="ARBA" id="ARBA00022679"/>
    </source>
</evidence>
<comment type="subcellular location">
    <subcellularLocation>
        <location evidence="1">Membrane</location>
        <topology evidence="1">Multi-pass membrane protein</topology>
    </subcellularLocation>
</comment>
<feature type="transmembrane region" description="Helical" evidence="10">
    <location>
        <begin position="175"/>
        <end position="194"/>
    </location>
</feature>
<dbReference type="PANTHER" id="PTHR11157:SF69">
    <property type="entry name" value="ELONGATION OF VERY LONG CHAIN FATTY ACIDS PROTEIN 7"/>
    <property type="match status" value="1"/>
</dbReference>
<dbReference type="GO" id="GO:0005789">
    <property type="term" value="C:endoplasmic reticulum membrane"/>
    <property type="evidence" value="ECO:0007669"/>
    <property type="project" value="TreeGrafter"/>
</dbReference>
<dbReference type="GO" id="GO:0030148">
    <property type="term" value="P:sphingolipid biosynthetic process"/>
    <property type="evidence" value="ECO:0007669"/>
    <property type="project" value="TreeGrafter"/>
</dbReference>
<feature type="transmembrane region" description="Helical" evidence="10">
    <location>
        <begin position="33"/>
        <end position="53"/>
    </location>
</feature>
<feature type="region of interest" description="Disordered" evidence="11">
    <location>
        <begin position="262"/>
        <end position="281"/>
    </location>
</feature>
<evidence type="ECO:0000256" key="8">
    <source>
        <dbReference type="ARBA" id="ARBA00023136"/>
    </source>
</evidence>
<keyword evidence="4 10" id="KW-0812">Transmembrane</keyword>
<dbReference type="GO" id="GO:0034625">
    <property type="term" value="P:fatty acid elongation, monounsaturated fatty acid"/>
    <property type="evidence" value="ECO:0007669"/>
    <property type="project" value="TreeGrafter"/>
</dbReference>
<feature type="transmembrane region" description="Helical" evidence="10">
    <location>
        <begin position="231"/>
        <end position="253"/>
    </location>
</feature>
<evidence type="ECO:0000256" key="4">
    <source>
        <dbReference type="ARBA" id="ARBA00022692"/>
    </source>
</evidence>
<dbReference type="OrthoDB" id="434092at2759"/>
<evidence type="ECO:0000256" key="2">
    <source>
        <dbReference type="ARBA" id="ARBA00022516"/>
    </source>
</evidence>
<name>A0A813NI79_9BILA</name>
<keyword evidence="3 10" id="KW-0808">Transferase</keyword>
<evidence type="ECO:0000256" key="10">
    <source>
        <dbReference type="RuleBase" id="RU361115"/>
    </source>
</evidence>
<comment type="caution">
    <text evidence="12">The sequence shown here is derived from an EMBL/GenBank/DDBJ whole genome shotgun (WGS) entry which is preliminary data.</text>
</comment>
<comment type="catalytic activity">
    <reaction evidence="10">
        <text>a very-long-chain acyl-CoA + malonyl-CoA + H(+) = a very-long-chain 3-oxoacyl-CoA + CO2 + CoA</text>
        <dbReference type="Rhea" id="RHEA:32727"/>
        <dbReference type="ChEBI" id="CHEBI:15378"/>
        <dbReference type="ChEBI" id="CHEBI:16526"/>
        <dbReference type="ChEBI" id="CHEBI:57287"/>
        <dbReference type="ChEBI" id="CHEBI:57384"/>
        <dbReference type="ChEBI" id="CHEBI:90725"/>
        <dbReference type="ChEBI" id="CHEBI:90736"/>
        <dbReference type="EC" id="2.3.1.199"/>
    </reaction>
</comment>
<gene>
    <name evidence="12" type="ORF">VCS650_LOCUS194</name>
</gene>
<dbReference type="EMBL" id="CAJNON010000001">
    <property type="protein sequence ID" value="CAF0733879.1"/>
    <property type="molecule type" value="Genomic_DNA"/>
</dbReference>
<dbReference type="GO" id="GO:0042761">
    <property type="term" value="P:very long-chain fatty acid biosynthetic process"/>
    <property type="evidence" value="ECO:0007669"/>
    <property type="project" value="TreeGrafter"/>
</dbReference>
<dbReference type="EC" id="2.3.1.199" evidence="10"/>
<feature type="compositionally biased region" description="Basic and acidic residues" evidence="11">
    <location>
        <begin position="270"/>
        <end position="281"/>
    </location>
</feature>
<protein>
    <recommendedName>
        <fullName evidence="10">Elongation of very long chain fatty acids protein</fullName>
        <ecNumber evidence="10">2.3.1.199</ecNumber>
    </recommendedName>
    <alternativeName>
        <fullName evidence="10">Very-long-chain 3-oxoacyl-CoA synthase</fullName>
    </alternativeName>
</protein>
<feature type="transmembrane region" description="Helical" evidence="10">
    <location>
        <begin position="65"/>
        <end position="89"/>
    </location>
</feature>
<evidence type="ECO:0000256" key="6">
    <source>
        <dbReference type="ARBA" id="ARBA00022989"/>
    </source>
</evidence>